<keyword evidence="8" id="KW-1185">Reference proteome</keyword>
<dbReference type="InterPro" id="IPR050493">
    <property type="entry name" value="FAD-dep_Monooxygenase_BioMet"/>
</dbReference>
<dbReference type="PRINTS" id="PR00420">
    <property type="entry name" value="RNGMNOXGNASE"/>
</dbReference>
<sequence length="461" mass="50767">MKIVIVGAGISGLTTYLFLKKLLPLALPPSIPLEFVIYEKHHAAAEKGHASGSTTVGGALGIAPNGLHVLRDLDQHLFQKVVAQGYSVSHFGMRNAHGWTIARFPATDFSNPPIHTVLISRQKFWDCLRESVPDDTIVHANISEVACGERQRPRIKFADASTDVEADLIIGADGVRSVVKRSVTGDGEQDSLPAIFEGLVGVGGFIPATTLGQNYPSGQLTLTFGSHGFLGYGPCCLMPEADQSQYGSNRADRIPSTLANDAVWWSTYQLDHLPETANIDFEDIKAQFQQRHSNFKDPIIQTIISNVNIDSIYPTWTTPSLPTWSDSNVVLVGDAAHALQTSSGQGASQALEDAQVLAMLLAHYLRQCNPELQIENGISLALKQYVELRKPRVERIAERAKIMGDMKRKKGMVEEWVTYFFIWAMGVLPRKWNSYDLFLLGELPGEKVREFLAGEDEGRGR</sequence>
<keyword evidence="3" id="KW-0274">FAD</keyword>
<evidence type="ECO:0000256" key="5">
    <source>
        <dbReference type="ARBA" id="ARBA00023033"/>
    </source>
</evidence>
<reference evidence="7" key="1">
    <citation type="submission" date="2022-11" db="EMBL/GenBank/DDBJ databases">
        <title>Chromosomal genome sequence assembly and mating type (MAT) locus characterization of the leprose asexual lichenized fungus Lepraria neglecta (Nyl.) Erichsen.</title>
        <authorList>
            <person name="Allen J.L."/>
            <person name="Pfeffer B."/>
        </authorList>
    </citation>
    <scope>NUCLEOTIDE SEQUENCE</scope>
    <source>
        <strain evidence="7">Allen 5258</strain>
    </source>
</reference>
<keyword evidence="5" id="KW-0503">Monooxygenase</keyword>
<dbReference type="Pfam" id="PF01494">
    <property type="entry name" value="FAD_binding_3"/>
    <property type="match status" value="1"/>
</dbReference>
<dbReference type="Gene3D" id="3.50.50.60">
    <property type="entry name" value="FAD/NAD(P)-binding domain"/>
    <property type="match status" value="1"/>
</dbReference>
<organism evidence="7 8">
    <name type="scientific">Lepraria neglecta</name>
    <dbReference type="NCBI Taxonomy" id="209136"/>
    <lineage>
        <taxon>Eukaryota</taxon>
        <taxon>Fungi</taxon>
        <taxon>Dikarya</taxon>
        <taxon>Ascomycota</taxon>
        <taxon>Pezizomycotina</taxon>
        <taxon>Lecanoromycetes</taxon>
        <taxon>OSLEUM clade</taxon>
        <taxon>Lecanoromycetidae</taxon>
        <taxon>Lecanorales</taxon>
        <taxon>Lecanorineae</taxon>
        <taxon>Stereocaulaceae</taxon>
        <taxon>Lepraria</taxon>
    </lineage>
</organism>
<comment type="similarity">
    <text evidence="1">Belongs to the paxM FAD-dependent monooxygenase family.</text>
</comment>
<evidence type="ECO:0000313" key="7">
    <source>
        <dbReference type="EMBL" id="KAK3170817.1"/>
    </source>
</evidence>
<proteinExistence type="inferred from homology"/>
<gene>
    <name evidence="7" type="ORF">OEA41_002901</name>
</gene>
<dbReference type="InterPro" id="IPR002938">
    <property type="entry name" value="FAD-bd"/>
</dbReference>
<evidence type="ECO:0000256" key="2">
    <source>
        <dbReference type="ARBA" id="ARBA00022630"/>
    </source>
</evidence>
<dbReference type="AlphaFoldDB" id="A0AAE0DHU4"/>
<dbReference type="Proteomes" id="UP001276659">
    <property type="component" value="Unassembled WGS sequence"/>
</dbReference>
<dbReference type="GO" id="GO:0004497">
    <property type="term" value="F:monooxygenase activity"/>
    <property type="evidence" value="ECO:0007669"/>
    <property type="project" value="UniProtKB-KW"/>
</dbReference>
<dbReference type="EMBL" id="JASNWA010000008">
    <property type="protein sequence ID" value="KAK3170817.1"/>
    <property type="molecule type" value="Genomic_DNA"/>
</dbReference>
<evidence type="ECO:0000313" key="8">
    <source>
        <dbReference type="Proteomes" id="UP001276659"/>
    </source>
</evidence>
<dbReference type="GO" id="GO:0071949">
    <property type="term" value="F:FAD binding"/>
    <property type="evidence" value="ECO:0007669"/>
    <property type="project" value="InterPro"/>
</dbReference>
<keyword evidence="4" id="KW-0560">Oxidoreductase</keyword>
<dbReference type="InterPro" id="IPR036188">
    <property type="entry name" value="FAD/NAD-bd_sf"/>
</dbReference>
<dbReference type="PANTHER" id="PTHR13789:SF309">
    <property type="entry name" value="PUTATIVE (AFU_ORTHOLOGUE AFUA_6G14510)-RELATED"/>
    <property type="match status" value="1"/>
</dbReference>
<protein>
    <recommendedName>
        <fullName evidence="6">FAD-binding domain-containing protein</fullName>
    </recommendedName>
</protein>
<dbReference type="SUPFAM" id="SSF51905">
    <property type="entry name" value="FAD/NAD(P)-binding domain"/>
    <property type="match status" value="1"/>
</dbReference>
<feature type="domain" description="FAD-binding" evidence="6">
    <location>
        <begin position="321"/>
        <end position="399"/>
    </location>
</feature>
<accession>A0AAE0DHU4</accession>
<comment type="caution">
    <text evidence="7">The sequence shown here is derived from an EMBL/GenBank/DDBJ whole genome shotgun (WGS) entry which is preliminary data.</text>
</comment>
<evidence type="ECO:0000259" key="6">
    <source>
        <dbReference type="Pfam" id="PF01494"/>
    </source>
</evidence>
<evidence type="ECO:0000256" key="3">
    <source>
        <dbReference type="ARBA" id="ARBA00022827"/>
    </source>
</evidence>
<dbReference type="PANTHER" id="PTHR13789">
    <property type="entry name" value="MONOOXYGENASE"/>
    <property type="match status" value="1"/>
</dbReference>
<keyword evidence="2" id="KW-0285">Flavoprotein</keyword>
<evidence type="ECO:0000256" key="4">
    <source>
        <dbReference type="ARBA" id="ARBA00023002"/>
    </source>
</evidence>
<evidence type="ECO:0000256" key="1">
    <source>
        <dbReference type="ARBA" id="ARBA00007992"/>
    </source>
</evidence>
<name>A0AAE0DHU4_9LECA</name>